<dbReference type="AlphaFoldDB" id="A0A328A6N6"/>
<reference evidence="1 2" key="1">
    <citation type="journal article" date="2018" name="Front. Microbiol.">
        <title>Description and Comparative Genomics of Macrococcus caseolyticus subsp. hominis subsp. nov., Macrococcus goetzii sp. nov., Macrococcus epidermidis sp. nov., and Macrococcus bohemicus sp. nov., Novel Macrococci From Human Clinical Material With Virulence Potential and Suspected Uptake of Foreign DNA by Natural Transformation.</title>
        <authorList>
            <person name="Maslanova I."/>
            <person name="Wertheimer Z."/>
            <person name="Sedlacek I."/>
            <person name="Svec P."/>
            <person name="Indrakova A."/>
            <person name="Kovarovic V."/>
            <person name="Schumann P."/>
            <person name="Sproer C."/>
            <person name="Kralova S."/>
            <person name="Sedo O."/>
            <person name="Kristofova L."/>
            <person name="Vrbovska V."/>
            <person name="Fuzik T."/>
            <person name="Petras P."/>
            <person name="Zdrahal Z."/>
            <person name="Ruzickova V."/>
            <person name="Doskar J."/>
            <person name="Pantucek R."/>
        </authorList>
    </citation>
    <scope>NUCLEOTIDE SEQUENCE [LARGE SCALE GENOMIC DNA]</scope>
    <source>
        <strain evidence="1 2">03/115</strain>
    </source>
</reference>
<sequence length="59" mass="7220">MNELIKQFLEFRKQFTKKQWHEINQLVDSRFNKKAAELQLDDEDIQIISNMIEHSKIMK</sequence>
<evidence type="ECO:0000313" key="2">
    <source>
        <dbReference type="Proteomes" id="UP000249579"/>
    </source>
</evidence>
<protein>
    <recommendedName>
        <fullName evidence="3">Phage protein</fullName>
    </recommendedName>
</protein>
<dbReference type="RefSeq" id="WP_111744720.1">
    <property type="nucleotide sequence ID" value="NZ_JBHSQY010000001.1"/>
</dbReference>
<accession>A0A328A6N6</accession>
<gene>
    <name evidence="1" type="ORF">BHX94_01530</name>
</gene>
<dbReference type="OrthoDB" id="2339927at2"/>
<comment type="caution">
    <text evidence="1">The sequence shown here is derived from an EMBL/GenBank/DDBJ whole genome shotgun (WGS) entry which is preliminary data.</text>
</comment>
<evidence type="ECO:0008006" key="3">
    <source>
        <dbReference type="Google" id="ProtNLM"/>
    </source>
</evidence>
<name>A0A328A6N6_9STAP</name>
<proteinExistence type="predicted"/>
<organism evidence="1 2">
    <name type="scientific">Macrococcoides bohemicum</name>
    <dbReference type="NCBI Taxonomy" id="1903056"/>
    <lineage>
        <taxon>Bacteria</taxon>
        <taxon>Bacillati</taxon>
        <taxon>Bacillota</taxon>
        <taxon>Bacilli</taxon>
        <taxon>Bacillales</taxon>
        <taxon>Staphylococcaceae</taxon>
        <taxon>Macrococcoides</taxon>
    </lineage>
</organism>
<evidence type="ECO:0000313" key="1">
    <source>
        <dbReference type="EMBL" id="RAK50172.1"/>
    </source>
</evidence>
<dbReference type="Proteomes" id="UP000249579">
    <property type="component" value="Unassembled WGS sequence"/>
</dbReference>
<dbReference type="EMBL" id="PZJG01000001">
    <property type="protein sequence ID" value="RAK50172.1"/>
    <property type="molecule type" value="Genomic_DNA"/>
</dbReference>